<evidence type="ECO:0000256" key="9">
    <source>
        <dbReference type="ARBA" id="ARBA00038890"/>
    </source>
</evidence>
<dbReference type="CDD" id="cd02801">
    <property type="entry name" value="DUS_like_FMN"/>
    <property type="match status" value="1"/>
</dbReference>
<organism evidence="15 16">
    <name type="scientific">Entamoeba invadens IP1</name>
    <dbReference type="NCBI Taxonomy" id="370355"/>
    <lineage>
        <taxon>Eukaryota</taxon>
        <taxon>Amoebozoa</taxon>
        <taxon>Evosea</taxon>
        <taxon>Archamoebae</taxon>
        <taxon>Mastigamoebida</taxon>
        <taxon>Entamoebidae</taxon>
        <taxon>Entamoeba</taxon>
    </lineage>
</organism>
<dbReference type="EC" id="1.3.1.88" evidence="9"/>
<keyword evidence="3" id="KW-0288">FMN</keyword>
<keyword evidence="4" id="KW-0819">tRNA processing</keyword>
<keyword evidence="2" id="KW-0285">Flavoprotein</keyword>
<evidence type="ECO:0000313" key="15">
    <source>
        <dbReference type="EMBL" id="ELP83849.1"/>
    </source>
</evidence>
<keyword evidence="5" id="KW-0521">NADP</keyword>
<proteinExistence type="inferred from homology"/>
<evidence type="ECO:0000256" key="7">
    <source>
        <dbReference type="ARBA" id="ARBA00023027"/>
    </source>
</evidence>
<dbReference type="InterPro" id="IPR018517">
    <property type="entry name" value="tRNA_hU_synthase_CS"/>
</dbReference>
<evidence type="ECO:0000259" key="14">
    <source>
        <dbReference type="Pfam" id="PF01207"/>
    </source>
</evidence>
<keyword evidence="7" id="KW-0520">NAD</keyword>
<dbReference type="KEGG" id="eiv:EIN_197920"/>
<dbReference type="PANTHER" id="PTHR11082">
    <property type="entry name" value="TRNA-DIHYDROURIDINE SYNTHASE"/>
    <property type="match status" value="1"/>
</dbReference>
<evidence type="ECO:0000256" key="6">
    <source>
        <dbReference type="ARBA" id="ARBA00023002"/>
    </source>
</evidence>
<evidence type="ECO:0000256" key="2">
    <source>
        <dbReference type="ARBA" id="ARBA00022630"/>
    </source>
</evidence>
<dbReference type="Proteomes" id="UP000014680">
    <property type="component" value="Unassembled WGS sequence"/>
</dbReference>
<dbReference type="Gene3D" id="3.20.20.70">
    <property type="entry name" value="Aldolase class I"/>
    <property type="match status" value="1"/>
</dbReference>
<protein>
    <recommendedName>
        <fullName evidence="9">tRNA-dihydrouridine(16/17) synthase [NAD(P)(+)]</fullName>
        <ecNumber evidence="9">1.3.1.88</ecNumber>
    </recommendedName>
</protein>
<dbReference type="OMA" id="QRPHHDI"/>
<dbReference type="Pfam" id="PF01207">
    <property type="entry name" value="Dus"/>
    <property type="match status" value="1"/>
</dbReference>
<evidence type="ECO:0000313" key="16">
    <source>
        <dbReference type="Proteomes" id="UP000014680"/>
    </source>
</evidence>
<evidence type="ECO:0000256" key="4">
    <source>
        <dbReference type="ARBA" id="ARBA00022694"/>
    </source>
</evidence>
<dbReference type="AlphaFoldDB" id="A0A0A1TUU0"/>
<sequence>MSDTLSHPQKAFAFYRDVLKSPHVILAPMVDGSDTSFRSFVHKHGVDLCYTPMVLSKLFNESKTYRQEVIKTLDPRERPLVIQIVGHDPDEMGRAAKLLSKYCDVIDINLGCPQKIAQKGQYGAYLSQDLSQTEKVVKAVMKAVEVPVYCKIRVSEDHEKTMKLVDMLVACGIWGLCVHGRTIDEKQSGVYHARWEIISDIKKRVAIPVIANGGIATMSDIQKCKEITNADGFMIGMGLLLNPGLCEGRLDDNFLLASEYLSLAEELSLTCLVKFWEVKGHIIKMLIYRIRPEKDIVKEIGLVTTYEDIKTWMGKAEHLFRKRSDDISHSQDMLVQDKKLMNEQVLQPDEEKVEKEC</sequence>
<accession>A0A0A1TUU0</accession>
<dbReference type="RefSeq" id="XP_004183195.1">
    <property type="nucleotide sequence ID" value="XM_004183147.1"/>
</dbReference>
<evidence type="ECO:0000256" key="3">
    <source>
        <dbReference type="ARBA" id="ARBA00022643"/>
    </source>
</evidence>
<dbReference type="OrthoDB" id="272303at2759"/>
<comment type="cofactor">
    <cofactor evidence="1">
        <name>FMN</name>
        <dbReference type="ChEBI" id="CHEBI:58210"/>
    </cofactor>
</comment>
<keyword evidence="6" id="KW-0560">Oxidoreductase</keyword>
<dbReference type="InterPro" id="IPR035587">
    <property type="entry name" value="DUS-like_FMN-bd"/>
</dbReference>
<evidence type="ECO:0000256" key="11">
    <source>
        <dbReference type="ARBA" id="ARBA00047652"/>
    </source>
</evidence>
<evidence type="ECO:0000256" key="8">
    <source>
        <dbReference type="ARBA" id="ARBA00038313"/>
    </source>
</evidence>
<keyword evidence="16" id="KW-1185">Reference proteome</keyword>
<comment type="catalytic activity">
    <reaction evidence="10">
        <text>5,6-dihydrouridine(17) in tRNA + NAD(+) = uridine(17) in tRNA + NADH + H(+)</text>
        <dbReference type="Rhea" id="RHEA:53372"/>
        <dbReference type="Rhea" id="RHEA-COMP:13541"/>
        <dbReference type="Rhea" id="RHEA-COMP:13542"/>
        <dbReference type="ChEBI" id="CHEBI:15378"/>
        <dbReference type="ChEBI" id="CHEBI:57540"/>
        <dbReference type="ChEBI" id="CHEBI:57945"/>
        <dbReference type="ChEBI" id="CHEBI:65315"/>
        <dbReference type="ChEBI" id="CHEBI:74443"/>
        <dbReference type="EC" id="1.3.1.88"/>
    </reaction>
    <physiologicalReaction direction="right-to-left" evidence="10">
        <dbReference type="Rhea" id="RHEA:53374"/>
    </physiologicalReaction>
</comment>
<reference evidence="15 16" key="1">
    <citation type="submission" date="2012-10" db="EMBL/GenBank/DDBJ databases">
        <authorList>
            <person name="Zafar N."/>
            <person name="Inman J."/>
            <person name="Hall N."/>
            <person name="Lorenzi H."/>
            <person name="Caler E."/>
        </authorList>
    </citation>
    <scope>NUCLEOTIDE SEQUENCE [LARGE SCALE GENOMIC DNA]</scope>
    <source>
        <strain evidence="15 16">IP1</strain>
    </source>
</reference>
<dbReference type="GeneID" id="14882830"/>
<dbReference type="GO" id="GO:0017150">
    <property type="term" value="F:tRNA dihydrouridine synthase activity"/>
    <property type="evidence" value="ECO:0007669"/>
    <property type="project" value="InterPro"/>
</dbReference>
<feature type="domain" description="DUS-like FMN-binding" evidence="14">
    <location>
        <begin position="25"/>
        <end position="248"/>
    </location>
</feature>
<evidence type="ECO:0000256" key="1">
    <source>
        <dbReference type="ARBA" id="ARBA00001917"/>
    </source>
</evidence>
<gene>
    <name evidence="15" type="ORF">EIN_197920</name>
</gene>
<evidence type="ECO:0000256" key="13">
    <source>
        <dbReference type="ARBA" id="ARBA00049467"/>
    </source>
</evidence>
<comment type="similarity">
    <text evidence="8">Belongs to the Dus family. Dus1 subfamily.</text>
</comment>
<dbReference type="PANTHER" id="PTHR11082:SF5">
    <property type="entry name" value="TRNA-DIHYDROURIDINE(16_17) SYNTHASE [NAD(P)(+)]-LIKE"/>
    <property type="match status" value="1"/>
</dbReference>
<dbReference type="VEuPathDB" id="AmoebaDB:EIN_197920"/>
<dbReference type="InterPro" id="IPR013785">
    <property type="entry name" value="Aldolase_TIM"/>
</dbReference>
<dbReference type="EMBL" id="KB207226">
    <property type="protein sequence ID" value="ELP83849.1"/>
    <property type="molecule type" value="Genomic_DNA"/>
</dbReference>
<comment type="catalytic activity">
    <reaction evidence="13">
        <text>5,6-dihydrouridine(17) in tRNA + NADP(+) = uridine(17) in tRNA + NADPH + H(+)</text>
        <dbReference type="Rhea" id="RHEA:53368"/>
        <dbReference type="Rhea" id="RHEA-COMP:13541"/>
        <dbReference type="Rhea" id="RHEA-COMP:13542"/>
        <dbReference type="ChEBI" id="CHEBI:15378"/>
        <dbReference type="ChEBI" id="CHEBI:57783"/>
        <dbReference type="ChEBI" id="CHEBI:58349"/>
        <dbReference type="ChEBI" id="CHEBI:65315"/>
        <dbReference type="ChEBI" id="CHEBI:74443"/>
        <dbReference type="EC" id="1.3.1.88"/>
    </reaction>
    <physiologicalReaction direction="right-to-left" evidence="13">
        <dbReference type="Rhea" id="RHEA:53370"/>
    </physiologicalReaction>
</comment>
<comment type="catalytic activity">
    <reaction evidence="11">
        <text>5,6-dihydrouridine(16) in tRNA + NADP(+) = uridine(16) in tRNA + NADPH + H(+)</text>
        <dbReference type="Rhea" id="RHEA:53376"/>
        <dbReference type="Rhea" id="RHEA-COMP:13543"/>
        <dbReference type="Rhea" id="RHEA-COMP:13544"/>
        <dbReference type="ChEBI" id="CHEBI:15378"/>
        <dbReference type="ChEBI" id="CHEBI:57783"/>
        <dbReference type="ChEBI" id="CHEBI:58349"/>
        <dbReference type="ChEBI" id="CHEBI:65315"/>
        <dbReference type="ChEBI" id="CHEBI:74443"/>
        <dbReference type="EC" id="1.3.1.88"/>
    </reaction>
    <physiologicalReaction direction="right-to-left" evidence="11">
        <dbReference type="Rhea" id="RHEA:53378"/>
    </physiologicalReaction>
</comment>
<evidence type="ECO:0000256" key="5">
    <source>
        <dbReference type="ARBA" id="ARBA00022857"/>
    </source>
</evidence>
<dbReference type="PROSITE" id="PS01136">
    <property type="entry name" value="UPF0034"/>
    <property type="match status" value="1"/>
</dbReference>
<comment type="catalytic activity">
    <reaction evidence="12">
        <text>5,6-dihydrouridine(16) in tRNA + NAD(+) = uridine(16) in tRNA + NADH + H(+)</text>
        <dbReference type="Rhea" id="RHEA:53380"/>
        <dbReference type="Rhea" id="RHEA-COMP:13543"/>
        <dbReference type="Rhea" id="RHEA-COMP:13544"/>
        <dbReference type="ChEBI" id="CHEBI:15378"/>
        <dbReference type="ChEBI" id="CHEBI:57540"/>
        <dbReference type="ChEBI" id="CHEBI:57945"/>
        <dbReference type="ChEBI" id="CHEBI:65315"/>
        <dbReference type="ChEBI" id="CHEBI:74443"/>
        <dbReference type="EC" id="1.3.1.88"/>
    </reaction>
    <physiologicalReaction direction="right-to-left" evidence="12">
        <dbReference type="Rhea" id="RHEA:53382"/>
    </physiologicalReaction>
</comment>
<evidence type="ECO:0000256" key="12">
    <source>
        <dbReference type="ARBA" id="ARBA00048934"/>
    </source>
</evidence>
<name>A0A0A1TUU0_ENTIV</name>
<dbReference type="SUPFAM" id="SSF51395">
    <property type="entry name" value="FMN-linked oxidoreductases"/>
    <property type="match status" value="1"/>
</dbReference>
<dbReference type="GO" id="GO:0050660">
    <property type="term" value="F:flavin adenine dinucleotide binding"/>
    <property type="evidence" value="ECO:0007669"/>
    <property type="project" value="InterPro"/>
</dbReference>
<evidence type="ECO:0000256" key="10">
    <source>
        <dbReference type="ARBA" id="ARBA00047287"/>
    </source>
</evidence>